<dbReference type="PANTHER" id="PTHR30244:SF34">
    <property type="entry name" value="DTDP-4-AMINO-4,6-DIDEOXYGALACTOSE TRANSAMINASE"/>
    <property type="match status" value="1"/>
</dbReference>
<evidence type="ECO:0000313" key="5">
    <source>
        <dbReference type="EMBL" id="PSG90255.1"/>
    </source>
</evidence>
<dbReference type="GO" id="GO:0008483">
    <property type="term" value="F:transaminase activity"/>
    <property type="evidence" value="ECO:0007669"/>
    <property type="project" value="UniProtKB-KW"/>
</dbReference>
<dbReference type="InterPro" id="IPR015421">
    <property type="entry name" value="PyrdxlP-dep_Trfase_major"/>
</dbReference>
<dbReference type="Proteomes" id="UP000238426">
    <property type="component" value="Unassembled WGS sequence"/>
</dbReference>
<keyword evidence="6" id="KW-1185">Reference proteome</keyword>
<dbReference type="OrthoDB" id="9810913at2"/>
<evidence type="ECO:0000313" key="6">
    <source>
        <dbReference type="Proteomes" id="UP000238426"/>
    </source>
</evidence>
<gene>
    <name evidence="5" type="ORF">C7H52_02955</name>
</gene>
<evidence type="ECO:0000256" key="2">
    <source>
        <dbReference type="PIRSR" id="PIRSR000390-1"/>
    </source>
</evidence>
<keyword evidence="3 4" id="KW-0663">Pyridoxal phosphate</keyword>
<dbReference type="GO" id="GO:0000271">
    <property type="term" value="P:polysaccharide biosynthetic process"/>
    <property type="evidence" value="ECO:0007669"/>
    <property type="project" value="TreeGrafter"/>
</dbReference>
<keyword evidence="5" id="KW-0808">Transferase</keyword>
<dbReference type="CDD" id="cd00616">
    <property type="entry name" value="AHBA_syn"/>
    <property type="match status" value="1"/>
</dbReference>
<evidence type="ECO:0000256" key="4">
    <source>
        <dbReference type="RuleBase" id="RU004508"/>
    </source>
</evidence>
<dbReference type="InterPro" id="IPR000653">
    <property type="entry name" value="DegT/StrS_aminotransferase"/>
</dbReference>
<dbReference type="AlphaFoldDB" id="A0A2T1NCT9"/>
<dbReference type="PIRSF" id="PIRSF000390">
    <property type="entry name" value="PLP_StrS"/>
    <property type="match status" value="1"/>
</dbReference>
<accession>A0A2T1NCT9</accession>
<proteinExistence type="inferred from homology"/>
<keyword evidence="5" id="KW-0032">Aminotransferase</keyword>
<reference evidence="5 6" key="1">
    <citation type="submission" date="2018-03" db="EMBL/GenBank/DDBJ databases">
        <title>Mesoflavibacter sp. HG37 and Mesoflavibacter sp. HG96 sp.nov., two marine bacteria isolated from seawater of Western Pacific Ocean.</title>
        <authorList>
            <person name="Cheng H."/>
            <person name="Wu Y.-H."/>
            <person name="Guo L.-L."/>
            <person name="Xu X.-W."/>
        </authorList>
    </citation>
    <scope>NUCLEOTIDE SEQUENCE [LARGE SCALE GENOMIC DNA]</scope>
    <source>
        <strain evidence="5 6">KCTC 32269</strain>
    </source>
</reference>
<evidence type="ECO:0000256" key="3">
    <source>
        <dbReference type="PIRSR" id="PIRSR000390-2"/>
    </source>
</evidence>
<dbReference type="EMBL" id="PXOQ01000007">
    <property type="protein sequence ID" value="PSG90255.1"/>
    <property type="molecule type" value="Genomic_DNA"/>
</dbReference>
<evidence type="ECO:0000256" key="1">
    <source>
        <dbReference type="ARBA" id="ARBA00037999"/>
    </source>
</evidence>
<dbReference type="PANTHER" id="PTHR30244">
    <property type="entry name" value="TRANSAMINASE"/>
    <property type="match status" value="1"/>
</dbReference>
<feature type="active site" description="Proton acceptor" evidence="2">
    <location>
        <position position="191"/>
    </location>
</feature>
<dbReference type="Gene3D" id="3.40.640.10">
    <property type="entry name" value="Type I PLP-dependent aspartate aminotransferase-like (Major domain)"/>
    <property type="match status" value="1"/>
</dbReference>
<name>A0A2T1NCT9_9FLAO</name>
<dbReference type="InterPro" id="IPR015422">
    <property type="entry name" value="PyrdxlP-dep_Trfase_small"/>
</dbReference>
<dbReference type="SUPFAM" id="SSF53383">
    <property type="entry name" value="PLP-dependent transferases"/>
    <property type="match status" value="1"/>
</dbReference>
<dbReference type="RefSeq" id="WP_106462395.1">
    <property type="nucleotide sequence ID" value="NZ_PXOQ01000007.1"/>
</dbReference>
<comment type="similarity">
    <text evidence="1 4">Belongs to the DegT/DnrJ/EryC1 family.</text>
</comment>
<dbReference type="Pfam" id="PF01041">
    <property type="entry name" value="DegT_DnrJ_EryC1"/>
    <property type="match status" value="1"/>
</dbReference>
<comment type="caution">
    <text evidence="5">The sequence shown here is derived from an EMBL/GenBank/DDBJ whole genome shotgun (WGS) entry which is preliminary data.</text>
</comment>
<sequence>MNKKIWLSPPHMGHTEQNFINRAFQENWLTTAGSNVDGFESDLELFFESSRKVIVLNSGTSAIHLALIKSNVNPGDEVLCQSFTFCGSANPIKYLNAKPIFIDSEPETLNMCPTYLEAAIKDRLTHGVKPKAIIVVHLFGMPANMKAIKEISKNYGIPIIEDAAEALGSKYKNELCGALAEFGILSFNGNKIITTSSGGALLVKTIEEKKEIIHLASQARDLDIHYQHSKIGYNYRLSNILAGIGRGQMQVLNSHLEKLKQNHNFYKNLFKNSLNFSLHKNPNKDYDSNFWLNIVIISKSASFSNLDVINHLSKYNIESRPLWKPMHLQPVYKDDLFYGSNISEEFFNNGVCLPSGSSLSEEDKKRIVNALSFYI</sequence>
<organism evidence="5 6">
    <name type="scientific">Aurantibacter aestuarii</name>
    <dbReference type="NCBI Taxonomy" id="1266046"/>
    <lineage>
        <taxon>Bacteria</taxon>
        <taxon>Pseudomonadati</taxon>
        <taxon>Bacteroidota</taxon>
        <taxon>Flavobacteriia</taxon>
        <taxon>Flavobacteriales</taxon>
        <taxon>Flavobacteriaceae</taxon>
        <taxon>Aurantibacter</taxon>
    </lineage>
</organism>
<feature type="modified residue" description="N6-(pyridoxal phosphate)lysine" evidence="3">
    <location>
        <position position="191"/>
    </location>
</feature>
<protein>
    <submittedName>
        <fullName evidence="5">Pyridoxal phosphate-dependent aminotransferase</fullName>
    </submittedName>
</protein>
<dbReference type="InterPro" id="IPR015424">
    <property type="entry name" value="PyrdxlP-dep_Trfase"/>
</dbReference>
<dbReference type="Gene3D" id="3.90.1150.10">
    <property type="entry name" value="Aspartate Aminotransferase, domain 1"/>
    <property type="match status" value="1"/>
</dbReference>
<dbReference type="GO" id="GO:0030170">
    <property type="term" value="F:pyridoxal phosphate binding"/>
    <property type="evidence" value="ECO:0007669"/>
    <property type="project" value="TreeGrafter"/>
</dbReference>